<dbReference type="AlphaFoldDB" id="A0A1I7M4A8"/>
<protein>
    <submittedName>
        <fullName evidence="2">Uncharacterized protein</fullName>
    </submittedName>
</protein>
<dbReference type="OrthoDB" id="8548718at2"/>
<evidence type="ECO:0000256" key="1">
    <source>
        <dbReference type="SAM" id="SignalP"/>
    </source>
</evidence>
<keyword evidence="3" id="KW-1185">Reference proteome</keyword>
<reference evidence="3" key="1">
    <citation type="submission" date="2016-10" db="EMBL/GenBank/DDBJ databases">
        <authorList>
            <person name="Varghese N."/>
            <person name="Submissions S."/>
        </authorList>
    </citation>
    <scope>NUCLEOTIDE SEQUENCE [LARGE SCALE GENOMIC DNA]</scope>
    <source>
        <strain evidence="3">CGMCC 1.11014</strain>
    </source>
</reference>
<gene>
    <name evidence="2" type="ORF">SAMN05216552_105519</name>
</gene>
<evidence type="ECO:0000313" key="3">
    <source>
        <dbReference type="Proteomes" id="UP000199391"/>
    </source>
</evidence>
<name>A0A1I7M4A8_9BURK</name>
<proteinExistence type="predicted"/>
<dbReference type="RefSeq" id="WP_093561024.1">
    <property type="nucleotide sequence ID" value="NZ_FPBO01000055.1"/>
</dbReference>
<feature type="signal peptide" evidence="1">
    <location>
        <begin position="1"/>
        <end position="23"/>
    </location>
</feature>
<accession>A0A1I7M4A8</accession>
<dbReference type="STRING" id="1035707.SAMN05216552_105519"/>
<sequence length="133" mass="14141">MLKIGHLGIGFALLTQLAAPAGAADGPRTPVDQFAPLLRAALDAPDGTARGVLTGRLAAATSSRYRTRAPINIDVSTVVRYRQEGCARLRVDVSQQDVKLNPTAAPGPQHMRFELNYCRDGLPPRSLATGAPR</sequence>
<organism evidence="2 3">
    <name type="scientific">Pseudoduganella namucuonensis</name>
    <dbReference type="NCBI Taxonomy" id="1035707"/>
    <lineage>
        <taxon>Bacteria</taxon>
        <taxon>Pseudomonadati</taxon>
        <taxon>Pseudomonadota</taxon>
        <taxon>Betaproteobacteria</taxon>
        <taxon>Burkholderiales</taxon>
        <taxon>Oxalobacteraceae</taxon>
        <taxon>Telluria group</taxon>
        <taxon>Pseudoduganella</taxon>
    </lineage>
</organism>
<feature type="chain" id="PRO_5011584825" evidence="1">
    <location>
        <begin position="24"/>
        <end position="133"/>
    </location>
</feature>
<dbReference type="EMBL" id="FPBO01000055">
    <property type="protein sequence ID" value="SFV16764.1"/>
    <property type="molecule type" value="Genomic_DNA"/>
</dbReference>
<keyword evidence="1" id="KW-0732">Signal</keyword>
<dbReference type="Proteomes" id="UP000199391">
    <property type="component" value="Unassembled WGS sequence"/>
</dbReference>
<evidence type="ECO:0000313" key="2">
    <source>
        <dbReference type="EMBL" id="SFV16764.1"/>
    </source>
</evidence>